<reference evidence="2 3" key="1">
    <citation type="submission" date="2016-11" db="EMBL/GenBank/DDBJ databases">
        <authorList>
            <person name="Jaros S."/>
            <person name="Januszkiewicz K."/>
            <person name="Wedrychowicz H."/>
        </authorList>
    </citation>
    <scope>NUCLEOTIDE SEQUENCE [LARGE SCALE GENOMIC DNA]</scope>
    <source>
        <strain evidence="2 3">DSM 14809</strain>
    </source>
</reference>
<gene>
    <name evidence="2" type="ORF">SAMN02745725_02447</name>
</gene>
<sequence>MITYKAIQLKDGRECILRNGEPEDAIDFMKYFTDSHAETEFLTTYPDETEHNEQMVAAHLRGRKDSSHDIEIVAIVEGKLIGSAGIDMIRDRDKTRHRAEFGITVMKDYWGLGIGNELTAMCVEAAKEAGYLQLELDVVADNEAAQNLYKKHGFIEYGRNPRGFKTRAGKWQELVLMRLELDK</sequence>
<proteinExistence type="predicted"/>
<dbReference type="CDD" id="cd04301">
    <property type="entry name" value="NAT_SF"/>
    <property type="match status" value="1"/>
</dbReference>
<dbReference type="PANTHER" id="PTHR43415:SF3">
    <property type="entry name" value="GNAT-FAMILY ACETYLTRANSFERASE"/>
    <property type="match status" value="1"/>
</dbReference>
<dbReference type="PROSITE" id="PS51186">
    <property type="entry name" value="GNAT"/>
    <property type="match status" value="1"/>
</dbReference>
<evidence type="ECO:0000259" key="1">
    <source>
        <dbReference type="PROSITE" id="PS51186"/>
    </source>
</evidence>
<dbReference type="GO" id="GO:0016747">
    <property type="term" value="F:acyltransferase activity, transferring groups other than amino-acyl groups"/>
    <property type="evidence" value="ECO:0007669"/>
    <property type="project" value="InterPro"/>
</dbReference>
<dbReference type="EMBL" id="FQYQ01000020">
    <property type="protein sequence ID" value="SHJ39531.1"/>
    <property type="molecule type" value="Genomic_DNA"/>
</dbReference>
<dbReference type="InterPro" id="IPR000182">
    <property type="entry name" value="GNAT_dom"/>
</dbReference>
<dbReference type="Proteomes" id="UP000184185">
    <property type="component" value="Unassembled WGS sequence"/>
</dbReference>
<keyword evidence="2" id="KW-0808">Transferase</keyword>
<evidence type="ECO:0000313" key="3">
    <source>
        <dbReference type="Proteomes" id="UP000184185"/>
    </source>
</evidence>
<evidence type="ECO:0000313" key="2">
    <source>
        <dbReference type="EMBL" id="SHJ39531.1"/>
    </source>
</evidence>
<feature type="domain" description="N-acetyltransferase" evidence="1">
    <location>
        <begin position="15"/>
        <end position="182"/>
    </location>
</feature>
<protein>
    <submittedName>
        <fullName evidence="2">Protein N-acetyltransferase, RimJ/RimL family</fullName>
    </submittedName>
</protein>
<dbReference type="PANTHER" id="PTHR43415">
    <property type="entry name" value="SPERMIDINE N(1)-ACETYLTRANSFERASE"/>
    <property type="match status" value="1"/>
</dbReference>
<name>A0A1M6IYJ7_PSEXY</name>
<dbReference type="Pfam" id="PF00583">
    <property type="entry name" value="Acetyltransf_1"/>
    <property type="match status" value="1"/>
</dbReference>
<keyword evidence="3" id="KW-1185">Reference proteome</keyword>
<dbReference type="AlphaFoldDB" id="A0A1M6IYJ7"/>
<dbReference type="Gene3D" id="3.40.630.30">
    <property type="match status" value="1"/>
</dbReference>
<organism evidence="2 3">
    <name type="scientific">Pseudobutyrivibrio xylanivorans DSM 14809</name>
    <dbReference type="NCBI Taxonomy" id="1123012"/>
    <lineage>
        <taxon>Bacteria</taxon>
        <taxon>Bacillati</taxon>
        <taxon>Bacillota</taxon>
        <taxon>Clostridia</taxon>
        <taxon>Lachnospirales</taxon>
        <taxon>Lachnospiraceae</taxon>
        <taxon>Pseudobutyrivibrio</taxon>
    </lineage>
</organism>
<dbReference type="InterPro" id="IPR016181">
    <property type="entry name" value="Acyl_CoA_acyltransferase"/>
</dbReference>
<dbReference type="SUPFAM" id="SSF55729">
    <property type="entry name" value="Acyl-CoA N-acyltransferases (Nat)"/>
    <property type="match status" value="1"/>
</dbReference>
<accession>A0A1M6IYJ7</accession>
<dbReference type="RefSeq" id="WP_242939619.1">
    <property type="nucleotide sequence ID" value="NZ_FQYQ01000020.1"/>
</dbReference>